<dbReference type="KEGG" id="mboi:DQF64_12665"/>
<keyword evidence="4" id="KW-1185">Reference proteome</keyword>
<name>A0AAQ2Q3J7_MORBO</name>
<dbReference type="AlphaFoldDB" id="A0AAQ2Q3J7"/>
<dbReference type="EMBL" id="CP087781">
    <property type="protein sequence ID" value="UZA51355.1"/>
    <property type="molecule type" value="Genomic_DNA"/>
</dbReference>
<dbReference type="NCBIfam" id="TIGR01611">
    <property type="entry name" value="tail_tube"/>
    <property type="match status" value="1"/>
</dbReference>
<evidence type="ECO:0000313" key="2">
    <source>
        <dbReference type="EMBL" id="UZA51355.1"/>
    </source>
</evidence>
<dbReference type="InterPro" id="IPR006498">
    <property type="entry name" value="Tail_tube"/>
</dbReference>
<proteinExistence type="predicted"/>
<evidence type="ECO:0000313" key="1">
    <source>
        <dbReference type="EMBL" id="UZA03517.1"/>
    </source>
</evidence>
<accession>A0AAQ2Q3J7</accession>
<reference evidence="2 3" key="1">
    <citation type="journal article" date="2022" name="BMC Microbiol.">
        <title>Whole genome sequencing of Moraxella bovis strains from North America reveals two genotypes with different genetic determinants.</title>
        <authorList>
            <person name="Wynn E.L."/>
            <person name="Hille M.M."/>
            <person name="Loy J.D."/>
            <person name="Schuller G."/>
            <person name="Kuhn K.L."/>
            <person name="Dickey A.M."/>
            <person name="Bono J.L."/>
            <person name="Clawson M.L."/>
        </authorList>
    </citation>
    <scope>NUCLEOTIDE SEQUENCE [LARGE SCALE GENOMIC DNA]</scope>
    <source>
        <strain evidence="1">SAM102599</strain>
        <strain evidence="2 3">SAM57978</strain>
    </source>
</reference>
<organism evidence="2 3">
    <name type="scientific">Moraxella bovis</name>
    <dbReference type="NCBI Taxonomy" id="476"/>
    <lineage>
        <taxon>Bacteria</taxon>
        <taxon>Pseudomonadati</taxon>
        <taxon>Pseudomonadota</taxon>
        <taxon>Gammaproteobacteria</taxon>
        <taxon>Moraxellales</taxon>
        <taxon>Moraxellaceae</taxon>
        <taxon>Moraxella</taxon>
    </lineage>
</organism>
<dbReference type="Proteomes" id="UP001163283">
    <property type="component" value="Chromosome"/>
</dbReference>
<evidence type="ECO:0000313" key="4">
    <source>
        <dbReference type="Proteomes" id="UP001163632"/>
    </source>
</evidence>
<gene>
    <name evidence="1" type="ORF">LP092_01760</name>
    <name evidence="2" type="ORF">LP129_12845</name>
</gene>
<evidence type="ECO:0000313" key="3">
    <source>
        <dbReference type="Proteomes" id="UP001163283"/>
    </source>
</evidence>
<dbReference type="Gene3D" id="2.30.110.40">
    <property type="entry name" value="Phage tail tube protein"/>
    <property type="match status" value="1"/>
</dbReference>
<dbReference type="Proteomes" id="UP001163632">
    <property type="component" value="Chromosome"/>
</dbReference>
<protein>
    <submittedName>
        <fullName evidence="2">Phage major tail tube protein</fullName>
    </submittedName>
</protein>
<dbReference type="Pfam" id="PF04985">
    <property type="entry name" value="Phage_tube"/>
    <property type="match status" value="1"/>
</dbReference>
<dbReference type="EMBL" id="CP087830">
    <property type="protein sequence ID" value="UZA03517.1"/>
    <property type="molecule type" value="Genomic_DNA"/>
</dbReference>
<dbReference type="InterPro" id="IPR038628">
    <property type="entry name" value="XkdM-like_sf"/>
</dbReference>
<dbReference type="GeneID" id="77189644"/>
<sequence>MSITVHKITQGNAYLNGVNLLGKVESVDNPDIKFIFDEFKAMGMVGKVELPTTGIDKMEGKMKFNSIYPDTAKLLSPFKSNQLQIRSNVQVHGNHGVISNVPLVTFMTVTFKNMPTGKFEQHKSVDGEYDFTCTYFKQVYDGYEIVEIDALANIVKINGEDVLKEYRENIGM</sequence>
<dbReference type="RefSeq" id="WP_078274827.1">
    <property type="nucleotide sequence ID" value="NZ_CP030241.1"/>
</dbReference>